<dbReference type="Gene3D" id="1.10.10.60">
    <property type="entry name" value="Homeodomain-like"/>
    <property type="match status" value="1"/>
</dbReference>
<sequence>MERNDDQLLPKHQETSSSLLSQHPKLEIPSASDFPRNHHDRLKRDEWSEGAVSSLLEAYEAKWTLRNRAKLKGQDWEDVAKHVSGRANGSKSAKTQTQCKNKIESMKKRYRSESAAGDPSSWPLYPRLDLLLRGNGTGPAAASASVANPPPPPPPVVTVELPSSAPPPPAPAVLEQGSIGQDSHGTSGGDRLVKEDGCNHTGAKQSNIQESEKNPIDDTDSTTPPIYAEKENPCLKGKAAMKKRKTTREEYWEIGDSIRWLAEVVARSEQARMETMREIERMRGRGRSQERGNGPQANRDHC</sequence>
<accession>A0AAW2YGP7</accession>
<feature type="domain" description="Myb/SANT-like DNA-binding" evidence="2">
    <location>
        <begin position="44"/>
        <end position="130"/>
    </location>
</feature>
<feature type="region of interest" description="Disordered" evidence="1">
    <location>
        <begin position="136"/>
        <end position="248"/>
    </location>
</feature>
<feature type="region of interest" description="Disordered" evidence="1">
    <location>
        <begin position="279"/>
        <end position="302"/>
    </location>
</feature>
<organism evidence="3">
    <name type="scientific">Sesamum latifolium</name>
    <dbReference type="NCBI Taxonomy" id="2727402"/>
    <lineage>
        <taxon>Eukaryota</taxon>
        <taxon>Viridiplantae</taxon>
        <taxon>Streptophyta</taxon>
        <taxon>Embryophyta</taxon>
        <taxon>Tracheophyta</taxon>
        <taxon>Spermatophyta</taxon>
        <taxon>Magnoliopsida</taxon>
        <taxon>eudicotyledons</taxon>
        <taxon>Gunneridae</taxon>
        <taxon>Pentapetalae</taxon>
        <taxon>asterids</taxon>
        <taxon>lamiids</taxon>
        <taxon>Lamiales</taxon>
        <taxon>Pedaliaceae</taxon>
        <taxon>Sesamum</taxon>
    </lineage>
</organism>
<dbReference type="PANTHER" id="PTHR31307">
    <property type="entry name" value="TRIHELIX TRANSCRIPTION FACTOR ASIL2"/>
    <property type="match status" value="1"/>
</dbReference>
<evidence type="ECO:0000256" key="1">
    <source>
        <dbReference type="SAM" id="MobiDB-lite"/>
    </source>
</evidence>
<name>A0AAW2YGP7_9LAMI</name>
<dbReference type="InterPro" id="IPR044823">
    <property type="entry name" value="ASIL1/2-like"/>
</dbReference>
<dbReference type="EMBL" id="JACGWN010000001">
    <property type="protein sequence ID" value="KAL0464527.1"/>
    <property type="molecule type" value="Genomic_DNA"/>
</dbReference>
<proteinExistence type="predicted"/>
<feature type="region of interest" description="Disordered" evidence="1">
    <location>
        <begin position="83"/>
        <end position="124"/>
    </location>
</feature>
<dbReference type="Pfam" id="PF13837">
    <property type="entry name" value="Myb_DNA-bind_4"/>
    <property type="match status" value="1"/>
</dbReference>
<reference evidence="3" key="1">
    <citation type="submission" date="2020-06" db="EMBL/GenBank/DDBJ databases">
        <authorList>
            <person name="Li T."/>
            <person name="Hu X."/>
            <person name="Zhang T."/>
            <person name="Song X."/>
            <person name="Zhang H."/>
            <person name="Dai N."/>
            <person name="Sheng W."/>
            <person name="Hou X."/>
            <person name="Wei L."/>
        </authorList>
    </citation>
    <scope>NUCLEOTIDE SEQUENCE</scope>
    <source>
        <strain evidence="3">KEN1</strain>
        <tissue evidence="3">Leaf</tissue>
    </source>
</reference>
<feature type="compositionally biased region" description="Basic and acidic residues" evidence="1">
    <location>
        <begin position="1"/>
        <end position="14"/>
    </location>
</feature>
<evidence type="ECO:0000259" key="2">
    <source>
        <dbReference type="Pfam" id="PF13837"/>
    </source>
</evidence>
<dbReference type="InterPro" id="IPR044822">
    <property type="entry name" value="Myb_DNA-bind_4"/>
</dbReference>
<comment type="caution">
    <text evidence="3">The sequence shown here is derived from an EMBL/GenBank/DDBJ whole genome shotgun (WGS) entry which is preliminary data.</text>
</comment>
<reference evidence="3" key="2">
    <citation type="journal article" date="2024" name="Plant">
        <title>Genomic evolution and insights into agronomic trait innovations of Sesamum species.</title>
        <authorList>
            <person name="Miao H."/>
            <person name="Wang L."/>
            <person name="Qu L."/>
            <person name="Liu H."/>
            <person name="Sun Y."/>
            <person name="Le M."/>
            <person name="Wang Q."/>
            <person name="Wei S."/>
            <person name="Zheng Y."/>
            <person name="Lin W."/>
            <person name="Duan Y."/>
            <person name="Cao H."/>
            <person name="Xiong S."/>
            <person name="Wang X."/>
            <person name="Wei L."/>
            <person name="Li C."/>
            <person name="Ma Q."/>
            <person name="Ju M."/>
            <person name="Zhao R."/>
            <person name="Li G."/>
            <person name="Mu C."/>
            <person name="Tian Q."/>
            <person name="Mei H."/>
            <person name="Zhang T."/>
            <person name="Gao T."/>
            <person name="Zhang H."/>
        </authorList>
    </citation>
    <scope>NUCLEOTIDE SEQUENCE</scope>
    <source>
        <strain evidence="3">KEN1</strain>
    </source>
</reference>
<feature type="region of interest" description="Disordered" evidence="1">
    <location>
        <begin position="1"/>
        <end position="47"/>
    </location>
</feature>
<evidence type="ECO:0000313" key="3">
    <source>
        <dbReference type="EMBL" id="KAL0464527.1"/>
    </source>
</evidence>
<feature type="compositionally biased region" description="Basic and acidic residues" evidence="1">
    <location>
        <begin position="279"/>
        <end position="290"/>
    </location>
</feature>
<feature type="compositionally biased region" description="Polar residues" evidence="1">
    <location>
        <begin position="87"/>
        <end position="100"/>
    </location>
</feature>
<dbReference type="AlphaFoldDB" id="A0AAW2YGP7"/>
<dbReference type="FunFam" id="1.10.10.60:FF:000152">
    <property type="entry name" value="Trihelix transcription factor ASIL2"/>
    <property type="match status" value="1"/>
</dbReference>
<dbReference type="PANTHER" id="PTHR31307:SF7">
    <property type="entry name" value="SEQUENCE-SPECIFIC DNA BINDING TRANSCRIPTION FACTOR"/>
    <property type="match status" value="1"/>
</dbReference>
<protein>
    <submittedName>
        <fullName evidence="3">Trihelix transcription factor ASIL2</fullName>
    </submittedName>
</protein>
<gene>
    <name evidence="3" type="ORF">Slati_0340300</name>
</gene>